<dbReference type="EMBL" id="KK915452">
    <property type="protein sequence ID" value="KDP22037.1"/>
    <property type="molecule type" value="Genomic_DNA"/>
</dbReference>
<protein>
    <submittedName>
        <fullName evidence="1">Uncharacterized protein</fullName>
    </submittedName>
</protein>
<accession>A0A067JDX6</accession>
<sequence length="141" mass="14436">MLGILNLVGNLASGNKDKESMSTTSLSNFGGHIIQVQGRVCRFSSRTLLEVVGPVPPAEAPFPFLLPSSAIRAVLWAANASFILASILASSCSIRFWMSVSDAIDAGRVAGVVGETGKAGEVGDNTVGVTGTWIGTGVVGT</sequence>
<dbReference type="Proteomes" id="UP000027138">
    <property type="component" value="Unassembled WGS sequence"/>
</dbReference>
<organism evidence="1 2">
    <name type="scientific">Jatropha curcas</name>
    <name type="common">Barbados nut</name>
    <dbReference type="NCBI Taxonomy" id="180498"/>
    <lineage>
        <taxon>Eukaryota</taxon>
        <taxon>Viridiplantae</taxon>
        <taxon>Streptophyta</taxon>
        <taxon>Embryophyta</taxon>
        <taxon>Tracheophyta</taxon>
        <taxon>Spermatophyta</taxon>
        <taxon>Magnoliopsida</taxon>
        <taxon>eudicotyledons</taxon>
        <taxon>Gunneridae</taxon>
        <taxon>Pentapetalae</taxon>
        <taxon>rosids</taxon>
        <taxon>fabids</taxon>
        <taxon>Malpighiales</taxon>
        <taxon>Euphorbiaceae</taxon>
        <taxon>Crotonoideae</taxon>
        <taxon>Jatropheae</taxon>
        <taxon>Jatropha</taxon>
    </lineage>
</organism>
<evidence type="ECO:0000313" key="2">
    <source>
        <dbReference type="Proteomes" id="UP000027138"/>
    </source>
</evidence>
<evidence type="ECO:0000313" key="1">
    <source>
        <dbReference type="EMBL" id="KDP22037.1"/>
    </source>
</evidence>
<dbReference type="AlphaFoldDB" id="A0A067JDX6"/>
<name>A0A067JDX6_JATCU</name>
<gene>
    <name evidence="1" type="ORF">JCGZ_02995</name>
</gene>
<keyword evidence="2" id="KW-1185">Reference proteome</keyword>
<proteinExistence type="predicted"/>
<reference evidence="1 2" key="1">
    <citation type="journal article" date="2014" name="PLoS ONE">
        <title>Global Analysis of Gene Expression Profiles in Physic Nut (Jatropha curcas L.) Seedlings Exposed to Salt Stress.</title>
        <authorList>
            <person name="Zhang L."/>
            <person name="Zhang C."/>
            <person name="Wu P."/>
            <person name="Chen Y."/>
            <person name="Li M."/>
            <person name="Jiang H."/>
            <person name="Wu G."/>
        </authorList>
    </citation>
    <scope>NUCLEOTIDE SEQUENCE [LARGE SCALE GENOMIC DNA]</scope>
    <source>
        <strain evidence="2">cv. GZQX0401</strain>
        <tissue evidence="1">Young leaves</tissue>
    </source>
</reference>